<evidence type="ECO:0000313" key="2">
    <source>
        <dbReference type="EMBL" id="MFD1041831.1"/>
    </source>
</evidence>
<dbReference type="Proteomes" id="UP001597033">
    <property type="component" value="Unassembled WGS sequence"/>
</dbReference>
<sequence length="233" mass="24982">MKPSKLAASLAVVLSAVPFASFAQEAEEASSPFTWSVSAVSDYVWRGVSQTDEDPTAQAGLTYSHDSGFYAGVWGSGVDFGPGDPSVEVDGFVGYNTDFSDSVNFDVMINRYMYPDAGGLNFNELITKFTFIDTYSLLVAYSDDFGGTDEDAWYFNAGGSWELPHEFGLSAGVGYNMTDDALGDDYLDWNIGVSRSWGLFTAGLSYVGTDGSGTDLFGDLADDRVVLTLTVGN</sequence>
<keyword evidence="1" id="KW-0732">Signal</keyword>
<keyword evidence="3" id="KW-1185">Reference proteome</keyword>
<protein>
    <submittedName>
        <fullName evidence="2">TorF family putative porin</fullName>
    </submittedName>
</protein>
<evidence type="ECO:0000313" key="3">
    <source>
        <dbReference type="Proteomes" id="UP001597033"/>
    </source>
</evidence>
<gene>
    <name evidence="2" type="ORF">ACFQ2N_05640</name>
</gene>
<accession>A0ABW3LW35</accession>
<feature type="chain" id="PRO_5045379142" evidence="1">
    <location>
        <begin position="24"/>
        <end position="233"/>
    </location>
</feature>
<dbReference type="EMBL" id="JBHTKN010000002">
    <property type="protein sequence ID" value="MFD1041831.1"/>
    <property type="molecule type" value="Genomic_DNA"/>
</dbReference>
<organism evidence="2 3">
    <name type="scientific">Pseudoxanthomonas kaohsiungensis</name>
    <dbReference type="NCBI Taxonomy" id="283923"/>
    <lineage>
        <taxon>Bacteria</taxon>
        <taxon>Pseudomonadati</taxon>
        <taxon>Pseudomonadota</taxon>
        <taxon>Gammaproteobacteria</taxon>
        <taxon>Lysobacterales</taxon>
        <taxon>Lysobacteraceae</taxon>
        <taxon>Pseudoxanthomonas</taxon>
    </lineage>
</organism>
<dbReference type="RefSeq" id="WP_162376575.1">
    <property type="nucleotide sequence ID" value="NZ_JAYRDL010000041.1"/>
</dbReference>
<reference evidence="3" key="1">
    <citation type="journal article" date="2019" name="Int. J. Syst. Evol. Microbiol.">
        <title>The Global Catalogue of Microorganisms (GCM) 10K type strain sequencing project: providing services to taxonomists for standard genome sequencing and annotation.</title>
        <authorList>
            <consortium name="The Broad Institute Genomics Platform"/>
            <consortium name="The Broad Institute Genome Sequencing Center for Infectious Disease"/>
            <person name="Wu L."/>
            <person name="Ma J."/>
        </authorList>
    </citation>
    <scope>NUCLEOTIDE SEQUENCE [LARGE SCALE GENOMIC DNA]</scope>
    <source>
        <strain evidence="3">CCUG 55854</strain>
    </source>
</reference>
<comment type="caution">
    <text evidence="2">The sequence shown here is derived from an EMBL/GenBank/DDBJ whole genome shotgun (WGS) entry which is preliminary data.</text>
</comment>
<feature type="signal peptide" evidence="1">
    <location>
        <begin position="1"/>
        <end position="23"/>
    </location>
</feature>
<dbReference type="NCBIfam" id="TIGR02001">
    <property type="entry name" value="gcw_chp"/>
    <property type="match status" value="1"/>
</dbReference>
<evidence type="ECO:0000256" key="1">
    <source>
        <dbReference type="SAM" id="SignalP"/>
    </source>
</evidence>
<dbReference type="InterPro" id="IPR010239">
    <property type="entry name" value="CHP02001"/>
</dbReference>
<dbReference type="Pfam" id="PF09694">
    <property type="entry name" value="Gcw_chp"/>
    <property type="match status" value="1"/>
</dbReference>
<name>A0ABW3LW35_9GAMM</name>
<proteinExistence type="predicted"/>